<sequence>MPIFLLLISAWWWPVATWADSAQAKAVSHYRYTVVAEYPHNPQLFTQGLAFAQGKLYESAGRYGHSRLSVRTLNHYAPEQQHALPRHLFAEGITLLNQKIYQLTWRAGLALVYQQDNLKPISQFRYKGQGWGLCTNGQQLIMSDGSAQLHFINPENFTTSHSITVSEHGQPVINLNELEWVEGKIYANIWQSSRIIIINPQSGAVEGSIDLSGLLPDSLRKANTDVLNGIAYDSHQQRLFVTGKNWPRLYHIRISPSSS</sequence>
<accession>A0A9J6RML9</accession>
<dbReference type="GO" id="GO:0016603">
    <property type="term" value="F:glutaminyl-peptide cyclotransferase activity"/>
    <property type="evidence" value="ECO:0007669"/>
    <property type="project" value="InterPro"/>
</dbReference>
<dbReference type="InterPro" id="IPR007788">
    <property type="entry name" value="QCT"/>
</dbReference>
<dbReference type="Pfam" id="PF05096">
    <property type="entry name" value="Glu_cyclase_2"/>
    <property type="match status" value="1"/>
</dbReference>
<name>A0A9J6RML9_9GAMM</name>
<evidence type="ECO:0000313" key="2">
    <source>
        <dbReference type="Proteomes" id="UP001069090"/>
    </source>
</evidence>
<dbReference type="RefSeq" id="WP_258332127.1">
    <property type="nucleotide sequence ID" value="NZ_JAPTGG010000009.1"/>
</dbReference>
<dbReference type="EMBL" id="JAPTGG010000009">
    <property type="protein sequence ID" value="MCZ0865974.1"/>
    <property type="molecule type" value="Genomic_DNA"/>
</dbReference>
<comment type="caution">
    <text evidence="1">The sequence shown here is derived from an EMBL/GenBank/DDBJ whole genome shotgun (WGS) entry which is preliminary data.</text>
</comment>
<dbReference type="AlphaFoldDB" id="A0A9J6RML9"/>
<evidence type="ECO:0000313" key="1">
    <source>
        <dbReference type="EMBL" id="MCZ0865974.1"/>
    </source>
</evidence>
<protein>
    <submittedName>
        <fullName evidence="1">Glutaminyl-peptide cyclotransferase</fullName>
    </submittedName>
</protein>
<gene>
    <name evidence="1" type="ORF">O0V09_12240</name>
</gene>
<dbReference type="Proteomes" id="UP001069090">
    <property type="component" value="Unassembled WGS sequence"/>
</dbReference>
<dbReference type="SUPFAM" id="SSF50969">
    <property type="entry name" value="YVTN repeat-like/Quinoprotein amine dehydrogenase"/>
    <property type="match status" value="1"/>
</dbReference>
<dbReference type="PANTHER" id="PTHR31270">
    <property type="entry name" value="GLUTAMINYL-PEPTIDE CYCLOTRANSFERASE"/>
    <property type="match status" value="1"/>
</dbReference>
<dbReference type="InterPro" id="IPR011044">
    <property type="entry name" value="Quino_amine_DH_bsu"/>
</dbReference>
<keyword evidence="2" id="KW-1185">Reference proteome</keyword>
<organism evidence="1 2">
    <name type="scientific">Dasania phycosphaerae</name>
    <dbReference type="NCBI Taxonomy" id="2950436"/>
    <lineage>
        <taxon>Bacteria</taxon>
        <taxon>Pseudomonadati</taxon>
        <taxon>Pseudomonadota</taxon>
        <taxon>Gammaproteobacteria</taxon>
        <taxon>Cellvibrionales</taxon>
        <taxon>Spongiibacteraceae</taxon>
        <taxon>Dasania</taxon>
    </lineage>
</organism>
<dbReference type="PANTHER" id="PTHR31270:SF1">
    <property type="entry name" value="GLUTAMINYL-PEPTIDE CYCLOTRANSFERASE"/>
    <property type="match status" value="1"/>
</dbReference>
<proteinExistence type="predicted"/>
<reference evidence="1 2" key="1">
    <citation type="submission" date="2022-12" db="EMBL/GenBank/DDBJ databases">
        <title>Dasania phycosphaerae sp. nov., isolated from particulate material of the south coast of Korea.</title>
        <authorList>
            <person name="Jiang Y."/>
        </authorList>
    </citation>
    <scope>NUCLEOTIDE SEQUENCE [LARGE SCALE GENOMIC DNA]</scope>
    <source>
        <strain evidence="1 2">GY-19</strain>
    </source>
</reference>